<dbReference type="AlphaFoldDB" id="F2JKT9"/>
<keyword evidence="5 9" id="KW-0812">Transmembrane</keyword>
<feature type="transmembrane region" description="Helical" evidence="9">
    <location>
        <begin position="111"/>
        <end position="132"/>
    </location>
</feature>
<organism evidence="10 11">
    <name type="scientific">Cellulosilyticum lentocellum (strain ATCC 49066 / DSM 5427 / NCIMB 11756 / RHM5)</name>
    <name type="common">Clostridium lentocellum</name>
    <dbReference type="NCBI Taxonomy" id="642492"/>
    <lineage>
        <taxon>Bacteria</taxon>
        <taxon>Bacillati</taxon>
        <taxon>Bacillota</taxon>
        <taxon>Clostridia</taxon>
        <taxon>Lachnospirales</taxon>
        <taxon>Cellulosilyticaceae</taxon>
        <taxon>Cellulosilyticum</taxon>
    </lineage>
</organism>
<feature type="transmembrane region" description="Helical" evidence="9">
    <location>
        <begin position="81"/>
        <end position="99"/>
    </location>
</feature>
<accession>F2JKT9</accession>
<evidence type="ECO:0000256" key="4">
    <source>
        <dbReference type="ARBA" id="ARBA00022475"/>
    </source>
</evidence>
<evidence type="ECO:0000256" key="6">
    <source>
        <dbReference type="ARBA" id="ARBA00022989"/>
    </source>
</evidence>
<evidence type="ECO:0000256" key="7">
    <source>
        <dbReference type="ARBA" id="ARBA00023136"/>
    </source>
</evidence>
<keyword evidence="6 9" id="KW-1133">Transmembrane helix</keyword>
<evidence type="ECO:0000256" key="2">
    <source>
        <dbReference type="ARBA" id="ARBA00005540"/>
    </source>
</evidence>
<dbReference type="EMBL" id="CP002582">
    <property type="protein sequence ID" value="ADZ83342.1"/>
    <property type="molecule type" value="Genomic_DNA"/>
</dbReference>
<feature type="transmembrane region" description="Helical" evidence="9">
    <location>
        <begin position="49"/>
        <end position="69"/>
    </location>
</feature>
<evidence type="ECO:0000313" key="10">
    <source>
        <dbReference type="EMBL" id="ADZ83342.1"/>
    </source>
</evidence>
<dbReference type="GO" id="GO:0032217">
    <property type="term" value="F:riboflavin transmembrane transporter activity"/>
    <property type="evidence" value="ECO:0007669"/>
    <property type="project" value="UniProtKB-UniRule"/>
</dbReference>
<feature type="transmembrane region" description="Helical" evidence="9">
    <location>
        <begin position="168"/>
        <end position="192"/>
    </location>
</feature>
<dbReference type="Proteomes" id="UP000008467">
    <property type="component" value="Chromosome"/>
</dbReference>
<reference evidence="10 11" key="1">
    <citation type="journal article" date="2011" name="J. Bacteriol.">
        <title>Complete genome sequence of the cellulose-degrading bacterium Cellulosilyticum lentocellum.</title>
        <authorList>
            <consortium name="US DOE Joint Genome Institute"/>
            <person name="Miller D.A."/>
            <person name="Suen G."/>
            <person name="Bruce D."/>
            <person name="Copeland A."/>
            <person name="Cheng J.F."/>
            <person name="Detter C."/>
            <person name="Goodwin L.A."/>
            <person name="Han C.S."/>
            <person name="Hauser L.J."/>
            <person name="Land M.L."/>
            <person name="Lapidus A."/>
            <person name="Lucas S."/>
            <person name="Meincke L."/>
            <person name="Pitluck S."/>
            <person name="Tapia R."/>
            <person name="Teshima H."/>
            <person name="Woyke T."/>
            <person name="Fox B.G."/>
            <person name="Angert E.R."/>
            <person name="Currie C.R."/>
        </authorList>
    </citation>
    <scope>NUCLEOTIDE SEQUENCE [LARGE SCALE GENOMIC DNA]</scope>
    <source>
        <strain evidence="11">ATCC 49066 / DSM 5427 / NCIMB 11756 / RHM5</strain>
    </source>
</reference>
<gene>
    <name evidence="10" type="ordered locus">Clole_1617</name>
</gene>
<evidence type="ECO:0000313" key="11">
    <source>
        <dbReference type="Proteomes" id="UP000008467"/>
    </source>
</evidence>
<evidence type="ECO:0000256" key="1">
    <source>
        <dbReference type="ARBA" id="ARBA00004651"/>
    </source>
</evidence>
<keyword evidence="7 8" id="KW-0472">Membrane</keyword>
<name>F2JKT9_CELLD</name>
<evidence type="ECO:0000256" key="8">
    <source>
        <dbReference type="PIRNR" id="PIRNR037778"/>
    </source>
</evidence>
<dbReference type="PANTHER" id="PTHR38438">
    <property type="entry name" value="RIBOFLAVIN TRANSPORTER RIBU"/>
    <property type="match status" value="1"/>
</dbReference>
<dbReference type="Gene3D" id="1.10.1760.20">
    <property type="match status" value="1"/>
</dbReference>
<proteinExistence type="inferred from homology"/>
<protein>
    <recommendedName>
        <fullName evidence="8">Riboflavin transporter</fullName>
    </recommendedName>
</protein>
<dbReference type="KEGG" id="cle:Clole_1617"/>
<dbReference type="HOGENOM" id="CLU_086673_1_0_9"/>
<dbReference type="GO" id="GO:0005886">
    <property type="term" value="C:plasma membrane"/>
    <property type="evidence" value="ECO:0007669"/>
    <property type="project" value="UniProtKB-SubCell"/>
</dbReference>
<comment type="function">
    <text evidence="8">Probably a riboflavin-binding protein that interacts with the energy-coupling factor (ECF) ABC-transporter complex.</text>
</comment>
<dbReference type="RefSeq" id="WP_013656640.1">
    <property type="nucleotide sequence ID" value="NC_015275.1"/>
</dbReference>
<dbReference type="eggNOG" id="COG3601">
    <property type="taxonomic scope" value="Bacteria"/>
</dbReference>
<sequence length="208" mass="22801">MQNEKKLFTTQNMMRMALLSVIAVLLMQFGALKLPMIFPSFLELDFSEVPAIIGVLTIHPLAGFVIVILKNILKVVLFQTNTAYAGELANMVVSLGYILPLSLMVMKKRDFKTITIGICVGIIGLTLAGAIVNYFITVPMYAKLFMPMDAIIGMGNAIYSGIVDKGTLILYSFIPFNLLKGSVVSVVSIIIVKGLQPVIKHFGYHIRG</sequence>
<keyword evidence="3 8" id="KW-0813">Transport</keyword>
<evidence type="ECO:0000256" key="5">
    <source>
        <dbReference type="ARBA" id="ARBA00022692"/>
    </source>
</evidence>
<feature type="transmembrane region" description="Helical" evidence="9">
    <location>
        <begin position="144"/>
        <end position="162"/>
    </location>
</feature>
<evidence type="ECO:0000256" key="3">
    <source>
        <dbReference type="ARBA" id="ARBA00022448"/>
    </source>
</evidence>
<comment type="similarity">
    <text evidence="2 8">Belongs to the prokaryotic riboflavin transporter (P-RFT) (TC 2.A.87) family.</text>
</comment>
<dbReference type="Pfam" id="PF12822">
    <property type="entry name" value="ECF_trnsprt"/>
    <property type="match status" value="1"/>
</dbReference>
<dbReference type="PIRSF" id="PIRSF037778">
    <property type="entry name" value="UCP037778_transp_RibU"/>
    <property type="match status" value="1"/>
</dbReference>
<keyword evidence="4 8" id="KW-1003">Cell membrane</keyword>
<evidence type="ECO:0000256" key="9">
    <source>
        <dbReference type="SAM" id="Phobius"/>
    </source>
</evidence>
<dbReference type="PANTHER" id="PTHR38438:SF1">
    <property type="entry name" value="RIBOFLAVIN TRANSPORTER RIBU"/>
    <property type="match status" value="1"/>
</dbReference>
<keyword evidence="11" id="KW-1185">Reference proteome</keyword>
<dbReference type="InterPro" id="IPR024529">
    <property type="entry name" value="ECF_trnsprt_substrate-spec"/>
</dbReference>
<dbReference type="STRING" id="642492.Clole_1617"/>
<dbReference type="InterPro" id="IPR025720">
    <property type="entry name" value="RibU"/>
</dbReference>
<comment type="subcellular location">
    <subcellularLocation>
        <location evidence="1">Cell membrane</location>
        <topology evidence="1">Multi-pass membrane protein</topology>
    </subcellularLocation>
</comment>